<dbReference type="KEGG" id="uam:UABAM_05668"/>
<evidence type="ECO:0000313" key="3">
    <source>
        <dbReference type="Proteomes" id="UP000326354"/>
    </source>
</evidence>
<sequence>MSKRKKIFIGIILILCIGIVWGYMEYRSYMQAPTARLGLENIYPEMEEDSHHIYIVHPLDHRQPQQGRFKGFYHLSSNFTKGCKEVLFLLTDGQMELVDLDPDFEFFDDIVQDIPYVLIGRRGHSPTLFPEVYREDGSLDYEKAMNLYGSHQHVADIENVRQDLLKRGYLSPGQKIMVFGASGAGILAQQYVSQYGQHVSKLALEVTGANDIAQHNHTTYSHHLNVFSPEAAKLLDLTLQDSTLDVPSLSLVLFQTARRSATPKASLLKVLSEIQTSQSLSDYRFRVPYNLTLMKFLTQAPVADCSKVRMYELLGHDLHEYYLQKNKAINVLYEFTGSILEDFIHNKVPTKKFAIQRSTFDGEVLVIAGTEDIVFSHKIAEKIATAYPRGKLALFADGHSMMKDRKYYKNLRSAFFKHDFAHPLFRKLYTNSQQLCKD</sequence>
<accession>A0A5S9IVD6</accession>
<name>A0A5S9IVD6_UABAM</name>
<dbReference type="RefSeq" id="WP_151971291.1">
    <property type="nucleotide sequence ID" value="NZ_AP019860.1"/>
</dbReference>
<keyword evidence="1" id="KW-0472">Membrane</keyword>
<dbReference type="InterPro" id="IPR029058">
    <property type="entry name" value="AB_hydrolase_fold"/>
</dbReference>
<dbReference type="AlphaFoldDB" id="A0A5S9IVD6"/>
<dbReference type="Gene3D" id="3.40.50.1820">
    <property type="entry name" value="alpha/beta hydrolase"/>
    <property type="match status" value="1"/>
</dbReference>
<reference evidence="2 3" key="1">
    <citation type="submission" date="2019-08" db="EMBL/GenBank/DDBJ databases">
        <title>Complete genome sequence of Candidatus Uab amorphum.</title>
        <authorList>
            <person name="Shiratori T."/>
            <person name="Suzuki S."/>
            <person name="Kakizawa Y."/>
            <person name="Ishida K."/>
        </authorList>
    </citation>
    <scope>NUCLEOTIDE SEQUENCE [LARGE SCALE GENOMIC DNA]</scope>
    <source>
        <strain evidence="2 3">SRT547</strain>
    </source>
</reference>
<dbReference type="SUPFAM" id="SSF53474">
    <property type="entry name" value="alpha/beta-Hydrolases"/>
    <property type="match status" value="2"/>
</dbReference>
<evidence type="ECO:0008006" key="4">
    <source>
        <dbReference type="Google" id="ProtNLM"/>
    </source>
</evidence>
<gene>
    <name evidence="2" type="ORF">UABAM_05668</name>
</gene>
<evidence type="ECO:0000313" key="2">
    <source>
        <dbReference type="EMBL" id="BBM87265.1"/>
    </source>
</evidence>
<protein>
    <recommendedName>
        <fullName evidence="4">AB hydrolase-1 domain-containing protein</fullName>
    </recommendedName>
</protein>
<organism evidence="2 3">
    <name type="scientific">Uabimicrobium amorphum</name>
    <dbReference type="NCBI Taxonomy" id="2596890"/>
    <lineage>
        <taxon>Bacteria</taxon>
        <taxon>Pseudomonadati</taxon>
        <taxon>Planctomycetota</taxon>
        <taxon>Candidatus Uabimicrobiia</taxon>
        <taxon>Candidatus Uabimicrobiales</taxon>
        <taxon>Candidatus Uabimicrobiaceae</taxon>
        <taxon>Candidatus Uabimicrobium</taxon>
    </lineage>
</organism>
<dbReference type="OrthoDB" id="9780932at2"/>
<keyword evidence="1" id="KW-0812">Transmembrane</keyword>
<keyword evidence="3" id="KW-1185">Reference proteome</keyword>
<keyword evidence="1" id="KW-1133">Transmembrane helix</keyword>
<evidence type="ECO:0000256" key="1">
    <source>
        <dbReference type="SAM" id="Phobius"/>
    </source>
</evidence>
<proteinExistence type="predicted"/>
<dbReference type="Proteomes" id="UP000326354">
    <property type="component" value="Chromosome"/>
</dbReference>
<feature type="transmembrane region" description="Helical" evidence="1">
    <location>
        <begin position="7"/>
        <end position="24"/>
    </location>
</feature>
<dbReference type="EMBL" id="AP019860">
    <property type="protein sequence ID" value="BBM87265.1"/>
    <property type="molecule type" value="Genomic_DNA"/>
</dbReference>